<evidence type="ECO:0000256" key="9">
    <source>
        <dbReference type="SAM" id="Phobius"/>
    </source>
</evidence>
<evidence type="ECO:0000256" key="6">
    <source>
        <dbReference type="ARBA" id="ARBA00022989"/>
    </source>
</evidence>
<evidence type="ECO:0000313" key="11">
    <source>
        <dbReference type="Proteomes" id="UP000236161"/>
    </source>
</evidence>
<name>A0A2I0BCD3_9ASPA</name>
<reference evidence="10 11" key="1">
    <citation type="journal article" date="2017" name="Nature">
        <title>The Apostasia genome and the evolution of orchids.</title>
        <authorList>
            <person name="Zhang G.Q."/>
            <person name="Liu K.W."/>
            <person name="Li Z."/>
            <person name="Lohaus R."/>
            <person name="Hsiao Y.Y."/>
            <person name="Niu S.C."/>
            <person name="Wang J.Y."/>
            <person name="Lin Y.C."/>
            <person name="Xu Q."/>
            <person name="Chen L.J."/>
            <person name="Yoshida K."/>
            <person name="Fujiwara S."/>
            <person name="Wang Z.W."/>
            <person name="Zhang Y.Q."/>
            <person name="Mitsuda N."/>
            <person name="Wang M."/>
            <person name="Liu G.H."/>
            <person name="Pecoraro L."/>
            <person name="Huang H.X."/>
            <person name="Xiao X.J."/>
            <person name="Lin M."/>
            <person name="Wu X.Y."/>
            <person name="Wu W.L."/>
            <person name="Chen Y.Y."/>
            <person name="Chang S.B."/>
            <person name="Sakamoto S."/>
            <person name="Ohme-Takagi M."/>
            <person name="Yagi M."/>
            <person name="Zeng S.J."/>
            <person name="Shen C.Y."/>
            <person name="Yeh C.M."/>
            <person name="Luo Y.B."/>
            <person name="Tsai W.C."/>
            <person name="Van de Peer Y."/>
            <person name="Liu Z.J."/>
        </authorList>
    </citation>
    <scope>NUCLEOTIDE SEQUENCE [LARGE SCALE GENOMIC DNA]</scope>
    <source>
        <strain evidence="11">cv. Shenzhen</strain>
        <tissue evidence="10">Stem</tissue>
    </source>
</reference>
<comment type="similarity">
    <text evidence="2">Belongs to the GLUTAMINE DUMPER 1 (TC 9.B.60) family.</text>
</comment>
<comment type="subcellular location">
    <subcellularLocation>
        <location evidence="1">Membrane</location>
        <topology evidence="1">Single-pass membrane protein</topology>
    </subcellularLocation>
</comment>
<sequence length="151" mass="15750">MRQAATFAGELSPAPETAAKLGIEDHPEWRSPVPYLFGGMAAMLGLIAAALLILAFSYWKISGFLEVGEENGSAGSGGENGKIGEAGGTPPAAVYEERIVVIMPGDEKPKFLATPMYCRASSFREKKSSASEITGGRGDGVLAGTRLGDLE</sequence>
<dbReference type="STRING" id="1088818.A0A2I0BCD3"/>
<feature type="transmembrane region" description="Helical" evidence="9">
    <location>
        <begin position="35"/>
        <end position="56"/>
    </location>
</feature>
<protein>
    <submittedName>
        <fullName evidence="10">Protein glutamine dumper 3</fullName>
    </submittedName>
</protein>
<keyword evidence="6 9" id="KW-1133">Transmembrane helix</keyword>
<dbReference type="PANTHER" id="PTHR33228">
    <property type="entry name" value="PROTEIN GLUTAMINE DUMPER 4-RELATED"/>
    <property type="match status" value="1"/>
</dbReference>
<keyword evidence="7 9" id="KW-0472">Membrane</keyword>
<evidence type="ECO:0000256" key="4">
    <source>
        <dbReference type="ARBA" id="ARBA00022692"/>
    </source>
</evidence>
<organism evidence="10 11">
    <name type="scientific">Apostasia shenzhenica</name>
    <dbReference type="NCBI Taxonomy" id="1088818"/>
    <lineage>
        <taxon>Eukaryota</taxon>
        <taxon>Viridiplantae</taxon>
        <taxon>Streptophyta</taxon>
        <taxon>Embryophyta</taxon>
        <taxon>Tracheophyta</taxon>
        <taxon>Spermatophyta</taxon>
        <taxon>Magnoliopsida</taxon>
        <taxon>Liliopsida</taxon>
        <taxon>Asparagales</taxon>
        <taxon>Orchidaceae</taxon>
        <taxon>Apostasioideae</taxon>
        <taxon>Apostasia</taxon>
    </lineage>
</organism>
<dbReference type="OrthoDB" id="1930784at2759"/>
<keyword evidence="4 9" id="KW-0812">Transmembrane</keyword>
<dbReference type="PANTHER" id="PTHR33228:SF77">
    <property type="entry name" value="PROTEIN GLUTAMINE DUMPER 2"/>
    <property type="match status" value="1"/>
</dbReference>
<dbReference type="AlphaFoldDB" id="A0A2I0BCD3"/>
<feature type="region of interest" description="Disordered" evidence="8">
    <location>
        <begin position="129"/>
        <end position="151"/>
    </location>
</feature>
<evidence type="ECO:0000256" key="8">
    <source>
        <dbReference type="SAM" id="MobiDB-lite"/>
    </source>
</evidence>
<evidence type="ECO:0000256" key="1">
    <source>
        <dbReference type="ARBA" id="ARBA00004167"/>
    </source>
</evidence>
<keyword evidence="11" id="KW-1185">Reference proteome</keyword>
<keyword evidence="5" id="KW-0029">Amino-acid transport</keyword>
<evidence type="ECO:0000256" key="2">
    <source>
        <dbReference type="ARBA" id="ARBA00009977"/>
    </source>
</evidence>
<dbReference type="EMBL" id="KZ451895">
    <property type="protein sequence ID" value="PKA65440.1"/>
    <property type="molecule type" value="Genomic_DNA"/>
</dbReference>
<keyword evidence="3" id="KW-0813">Transport</keyword>
<accession>A0A2I0BCD3</accession>
<gene>
    <name evidence="10" type="primary">GDU3</name>
    <name evidence="10" type="ORF">AXF42_Ash005774</name>
</gene>
<evidence type="ECO:0000313" key="10">
    <source>
        <dbReference type="EMBL" id="PKA65440.1"/>
    </source>
</evidence>
<dbReference type="InterPro" id="IPR040359">
    <property type="entry name" value="GDU"/>
</dbReference>
<dbReference type="Proteomes" id="UP000236161">
    <property type="component" value="Unassembled WGS sequence"/>
</dbReference>
<proteinExistence type="inferred from homology"/>
<dbReference type="GO" id="GO:0080143">
    <property type="term" value="P:regulation of amino acid export"/>
    <property type="evidence" value="ECO:0007669"/>
    <property type="project" value="InterPro"/>
</dbReference>
<evidence type="ECO:0000256" key="7">
    <source>
        <dbReference type="ARBA" id="ARBA00023136"/>
    </source>
</evidence>
<evidence type="ECO:0000256" key="5">
    <source>
        <dbReference type="ARBA" id="ARBA00022970"/>
    </source>
</evidence>
<dbReference type="GO" id="GO:0006865">
    <property type="term" value="P:amino acid transport"/>
    <property type="evidence" value="ECO:0007669"/>
    <property type="project" value="UniProtKB-KW"/>
</dbReference>
<evidence type="ECO:0000256" key="3">
    <source>
        <dbReference type="ARBA" id="ARBA00022448"/>
    </source>
</evidence>
<dbReference type="GO" id="GO:0016020">
    <property type="term" value="C:membrane"/>
    <property type="evidence" value="ECO:0007669"/>
    <property type="project" value="UniProtKB-SubCell"/>
</dbReference>